<dbReference type="PANTHER" id="PTHR42756">
    <property type="entry name" value="TRANSCRIPTIONAL REGULATOR, MARR"/>
    <property type="match status" value="1"/>
</dbReference>
<dbReference type="GO" id="GO:0003677">
    <property type="term" value="F:DNA binding"/>
    <property type="evidence" value="ECO:0007669"/>
    <property type="project" value="UniProtKB-KW"/>
</dbReference>
<name>A0A921IPD1_9ACTN</name>
<dbReference type="InterPro" id="IPR036390">
    <property type="entry name" value="WH_DNA-bd_sf"/>
</dbReference>
<reference evidence="5" key="1">
    <citation type="journal article" date="2021" name="PeerJ">
        <title>Extensive microbial diversity within the chicken gut microbiome revealed by metagenomics and culture.</title>
        <authorList>
            <person name="Gilroy R."/>
            <person name="Ravi A."/>
            <person name="Getino M."/>
            <person name="Pursley I."/>
            <person name="Horton D.L."/>
            <person name="Alikhan N.F."/>
            <person name="Baker D."/>
            <person name="Gharbi K."/>
            <person name="Hall N."/>
            <person name="Watson M."/>
            <person name="Adriaenssens E.M."/>
            <person name="Foster-Nyarko E."/>
            <person name="Jarju S."/>
            <person name="Secka A."/>
            <person name="Antonio M."/>
            <person name="Oren A."/>
            <person name="Chaudhuri R.R."/>
            <person name="La Ragione R."/>
            <person name="Hildebrand F."/>
            <person name="Pallen M.J."/>
        </authorList>
    </citation>
    <scope>NUCLEOTIDE SEQUENCE</scope>
    <source>
        <strain evidence="5">ChiGjej2B2-7701</strain>
    </source>
</reference>
<protein>
    <submittedName>
        <fullName evidence="5">MarR family transcriptional regulator</fullName>
    </submittedName>
</protein>
<dbReference type="SUPFAM" id="SSF46785">
    <property type="entry name" value="Winged helix' DNA-binding domain"/>
    <property type="match status" value="1"/>
</dbReference>
<dbReference type="InterPro" id="IPR036388">
    <property type="entry name" value="WH-like_DNA-bd_sf"/>
</dbReference>
<accession>A0A921IPD1</accession>
<keyword evidence="2" id="KW-0238">DNA-binding</keyword>
<dbReference type="Proteomes" id="UP000746751">
    <property type="component" value="Unassembled WGS sequence"/>
</dbReference>
<evidence type="ECO:0000256" key="3">
    <source>
        <dbReference type="ARBA" id="ARBA00023163"/>
    </source>
</evidence>
<evidence type="ECO:0000259" key="4">
    <source>
        <dbReference type="PROSITE" id="PS50995"/>
    </source>
</evidence>
<gene>
    <name evidence="5" type="ORF">K8U80_03710</name>
</gene>
<organism evidence="5 6">
    <name type="scientific">Collinsella ihumii</name>
    <dbReference type="NCBI Taxonomy" id="1720204"/>
    <lineage>
        <taxon>Bacteria</taxon>
        <taxon>Bacillati</taxon>
        <taxon>Actinomycetota</taxon>
        <taxon>Coriobacteriia</taxon>
        <taxon>Coriobacteriales</taxon>
        <taxon>Coriobacteriaceae</taxon>
        <taxon>Collinsella</taxon>
    </lineage>
</organism>
<proteinExistence type="predicted"/>
<dbReference type="Pfam" id="PF01047">
    <property type="entry name" value="MarR"/>
    <property type="match status" value="1"/>
</dbReference>
<feature type="domain" description="HTH marR-type" evidence="4">
    <location>
        <begin position="1"/>
        <end position="138"/>
    </location>
</feature>
<dbReference type="CDD" id="cd00090">
    <property type="entry name" value="HTH_ARSR"/>
    <property type="match status" value="1"/>
</dbReference>
<reference evidence="5" key="2">
    <citation type="submission" date="2021-09" db="EMBL/GenBank/DDBJ databases">
        <authorList>
            <person name="Gilroy R."/>
        </authorList>
    </citation>
    <scope>NUCLEOTIDE SEQUENCE</scope>
    <source>
        <strain evidence="5">ChiGjej2B2-7701</strain>
    </source>
</reference>
<dbReference type="InterPro" id="IPR000835">
    <property type="entry name" value="HTH_MarR-typ"/>
</dbReference>
<dbReference type="Gene3D" id="1.10.10.10">
    <property type="entry name" value="Winged helix-like DNA-binding domain superfamily/Winged helix DNA-binding domain"/>
    <property type="match status" value="1"/>
</dbReference>
<dbReference type="SMART" id="SM00347">
    <property type="entry name" value="HTH_MARR"/>
    <property type="match status" value="1"/>
</dbReference>
<comment type="caution">
    <text evidence="5">The sequence shown here is derived from an EMBL/GenBank/DDBJ whole genome shotgun (WGS) entry which is preliminary data.</text>
</comment>
<dbReference type="GO" id="GO:0003700">
    <property type="term" value="F:DNA-binding transcription factor activity"/>
    <property type="evidence" value="ECO:0007669"/>
    <property type="project" value="InterPro"/>
</dbReference>
<dbReference type="AlphaFoldDB" id="A0A921IPD1"/>
<keyword evidence="3" id="KW-0804">Transcription</keyword>
<dbReference type="EMBL" id="DYVF01000027">
    <property type="protein sequence ID" value="HJG30486.1"/>
    <property type="molecule type" value="Genomic_DNA"/>
</dbReference>
<sequence>MVVIDMVSVVARTRALANRYLVQQMGERGLEGLVTSHGDVLLQLFAEDGLPMRELAARVHRDPSTVTTLVKKLADAGYVRTERGVRDRRSVVVLLTERGRVLERDFQEISQSLLEVQRKGIDDARMEAAREVLLQMQQNFAAALDAGSEERHGEQEAR</sequence>
<evidence type="ECO:0000313" key="5">
    <source>
        <dbReference type="EMBL" id="HJG30486.1"/>
    </source>
</evidence>
<keyword evidence="1" id="KW-0805">Transcription regulation</keyword>
<dbReference type="PROSITE" id="PS50995">
    <property type="entry name" value="HTH_MARR_2"/>
    <property type="match status" value="1"/>
</dbReference>
<evidence type="ECO:0000256" key="2">
    <source>
        <dbReference type="ARBA" id="ARBA00023125"/>
    </source>
</evidence>
<dbReference type="PANTHER" id="PTHR42756:SF1">
    <property type="entry name" value="TRANSCRIPTIONAL REPRESSOR OF EMRAB OPERON"/>
    <property type="match status" value="1"/>
</dbReference>
<dbReference type="InterPro" id="IPR011991">
    <property type="entry name" value="ArsR-like_HTH"/>
</dbReference>
<evidence type="ECO:0000256" key="1">
    <source>
        <dbReference type="ARBA" id="ARBA00023015"/>
    </source>
</evidence>
<evidence type="ECO:0000313" key="6">
    <source>
        <dbReference type="Proteomes" id="UP000746751"/>
    </source>
</evidence>